<dbReference type="Proteomes" id="UP000547510">
    <property type="component" value="Unassembled WGS sequence"/>
</dbReference>
<dbReference type="AlphaFoldDB" id="A0A841CPW3"/>
<comment type="caution">
    <text evidence="2">The sequence shown here is derived from an EMBL/GenBank/DDBJ whole genome shotgun (WGS) entry which is preliminary data.</text>
</comment>
<organism evidence="2 3">
    <name type="scientific">Saccharothrix tamanrassetensis</name>
    <dbReference type="NCBI Taxonomy" id="1051531"/>
    <lineage>
        <taxon>Bacteria</taxon>
        <taxon>Bacillati</taxon>
        <taxon>Actinomycetota</taxon>
        <taxon>Actinomycetes</taxon>
        <taxon>Pseudonocardiales</taxon>
        <taxon>Pseudonocardiaceae</taxon>
        <taxon>Saccharothrix</taxon>
    </lineage>
</organism>
<keyword evidence="3" id="KW-1185">Reference proteome</keyword>
<dbReference type="RefSeq" id="WP_184696898.1">
    <property type="nucleotide sequence ID" value="NZ_JACHJN010000012.1"/>
</dbReference>
<evidence type="ECO:0000313" key="2">
    <source>
        <dbReference type="EMBL" id="MBB5959731.1"/>
    </source>
</evidence>
<accession>A0A841CPW3</accession>
<feature type="region of interest" description="Disordered" evidence="1">
    <location>
        <begin position="56"/>
        <end position="78"/>
    </location>
</feature>
<dbReference type="EMBL" id="JACHJN010000012">
    <property type="protein sequence ID" value="MBB5959731.1"/>
    <property type="molecule type" value="Genomic_DNA"/>
</dbReference>
<name>A0A841CPW3_9PSEU</name>
<evidence type="ECO:0000313" key="3">
    <source>
        <dbReference type="Proteomes" id="UP000547510"/>
    </source>
</evidence>
<evidence type="ECO:0000256" key="1">
    <source>
        <dbReference type="SAM" id="MobiDB-lite"/>
    </source>
</evidence>
<gene>
    <name evidence="2" type="ORF">FHS29_006352</name>
</gene>
<proteinExistence type="predicted"/>
<protein>
    <submittedName>
        <fullName evidence="2">Uncharacterized protein</fullName>
    </submittedName>
</protein>
<reference evidence="2 3" key="1">
    <citation type="submission" date="2020-08" db="EMBL/GenBank/DDBJ databases">
        <title>Genomic Encyclopedia of Type Strains, Phase III (KMG-III): the genomes of soil and plant-associated and newly described type strains.</title>
        <authorList>
            <person name="Whitman W."/>
        </authorList>
    </citation>
    <scope>NUCLEOTIDE SEQUENCE [LARGE SCALE GENOMIC DNA]</scope>
    <source>
        <strain evidence="2 3">CECT 8640</strain>
    </source>
</reference>
<sequence length="341" mass="37021">MVPGSDCRSAVAASTLHRPSLAPPIKFSSPTQILVKPGASHRPLCSDRGETTTMCCNSSDDRATRRPPCQRSETTTPSDADCIAAGFGPDGAPIVGSLPDRRQVARVELSNGNVIDFVAIQSDDAGHPEISVREMTAGHDASRLTVSRDPALSPLDLFRNLAPTLAVPTAIAAYAREGQEATDTVEAHDNPIEADLDELDLSLRPRGHTTSSGFPSPQYCKPGGTEAFYEQICASAVYPDNTWRWCDEEPIYSTKVRYTNGHRRRKSTAFTAACIGPGLTEHFYRSAGGGWKPCDSLWVPAGYTVYSTYHGTIKRDRKVLHRPISAGVDHYVRAATFIYNL</sequence>